<dbReference type="InterPro" id="IPR020806">
    <property type="entry name" value="PKS_PP-bd"/>
</dbReference>
<dbReference type="InterPro" id="IPR009081">
    <property type="entry name" value="PP-bd_ACP"/>
</dbReference>
<keyword evidence="6" id="KW-1185">Reference proteome</keyword>
<evidence type="ECO:0000313" key="5">
    <source>
        <dbReference type="EMBL" id="ANZ40383.1"/>
    </source>
</evidence>
<accession>A0A1B2HRQ6</accession>
<evidence type="ECO:0000256" key="2">
    <source>
        <dbReference type="ARBA" id="ARBA00022553"/>
    </source>
</evidence>
<dbReference type="RefSeq" id="WP_065918722.1">
    <property type="nucleotide sequence ID" value="NZ_CP016793.1"/>
</dbReference>
<dbReference type="InterPro" id="IPR036736">
    <property type="entry name" value="ACP-like_sf"/>
</dbReference>
<gene>
    <name evidence="5" type="ORF">BBK82_34530</name>
</gene>
<dbReference type="PROSITE" id="PS50075">
    <property type="entry name" value="CARRIER"/>
    <property type="match status" value="1"/>
</dbReference>
<dbReference type="Proteomes" id="UP000093053">
    <property type="component" value="Chromosome"/>
</dbReference>
<keyword evidence="3" id="KW-0732">Signal</keyword>
<reference evidence="5 6" key="1">
    <citation type="submission" date="2016-07" db="EMBL/GenBank/DDBJ databases">
        <title>Complete genome sequence of the Lentzea guizhouensis DHS C013.</title>
        <authorList>
            <person name="Cao C."/>
        </authorList>
    </citation>
    <scope>NUCLEOTIDE SEQUENCE [LARGE SCALE GENOMIC DNA]</scope>
    <source>
        <strain evidence="5 6">DHS C013</strain>
    </source>
</reference>
<evidence type="ECO:0000313" key="6">
    <source>
        <dbReference type="Proteomes" id="UP000093053"/>
    </source>
</evidence>
<evidence type="ECO:0000259" key="4">
    <source>
        <dbReference type="PROSITE" id="PS50075"/>
    </source>
</evidence>
<keyword evidence="1" id="KW-0596">Phosphopantetheine</keyword>
<keyword evidence="2" id="KW-0597">Phosphoprotein</keyword>
<evidence type="ECO:0000256" key="3">
    <source>
        <dbReference type="SAM" id="SignalP"/>
    </source>
</evidence>
<dbReference type="EMBL" id="CP016793">
    <property type="protein sequence ID" value="ANZ40383.1"/>
    <property type="molecule type" value="Genomic_DNA"/>
</dbReference>
<dbReference type="AlphaFoldDB" id="A0A1B2HRQ6"/>
<protein>
    <recommendedName>
        <fullName evidence="4">Carrier domain-containing protein</fullName>
    </recommendedName>
</protein>
<feature type="chain" id="PRO_5008538565" description="Carrier domain-containing protein" evidence="3">
    <location>
        <begin position="23"/>
        <end position="81"/>
    </location>
</feature>
<proteinExistence type="predicted"/>
<dbReference type="STRING" id="1586287.BBK82_34530"/>
<dbReference type="GO" id="GO:0031177">
    <property type="term" value="F:phosphopantetheine binding"/>
    <property type="evidence" value="ECO:0007669"/>
    <property type="project" value="InterPro"/>
</dbReference>
<sequence>MVQEALVHVLAALLGMQPGAVAAHANFTDLELDSLLAVAFTRKLRTDLDVAVAPAEVWAHPSPAELAGHVDSVLGTLVGSG</sequence>
<dbReference type="Pfam" id="PF00550">
    <property type="entry name" value="PP-binding"/>
    <property type="match status" value="1"/>
</dbReference>
<dbReference type="SMART" id="SM00823">
    <property type="entry name" value="PKS_PP"/>
    <property type="match status" value="1"/>
</dbReference>
<feature type="domain" description="Carrier" evidence="4">
    <location>
        <begin position="1"/>
        <end position="74"/>
    </location>
</feature>
<dbReference type="SMART" id="SM01294">
    <property type="entry name" value="PKS_PP_betabranch"/>
    <property type="match status" value="1"/>
</dbReference>
<dbReference type="Gene3D" id="1.10.1200.10">
    <property type="entry name" value="ACP-like"/>
    <property type="match status" value="1"/>
</dbReference>
<feature type="signal peptide" evidence="3">
    <location>
        <begin position="1"/>
        <end position="22"/>
    </location>
</feature>
<dbReference type="SUPFAM" id="SSF47336">
    <property type="entry name" value="ACP-like"/>
    <property type="match status" value="1"/>
</dbReference>
<evidence type="ECO:0000256" key="1">
    <source>
        <dbReference type="ARBA" id="ARBA00022450"/>
    </source>
</evidence>
<name>A0A1B2HRQ6_9PSEU</name>
<organism evidence="5 6">
    <name type="scientific">Lentzea guizhouensis</name>
    <dbReference type="NCBI Taxonomy" id="1586287"/>
    <lineage>
        <taxon>Bacteria</taxon>
        <taxon>Bacillati</taxon>
        <taxon>Actinomycetota</taxon>
        <taxon>Actinomycetes</taxon>
        <taxon>Pseudonocardiales</taxon>
        <taxon>Pseudonocardiaceae</taxon>
        <taxon>Lentzea</taxon>
    </lineage>
</organism>
<dbReference type="KEGG" id="led:BBK82_34530"/>